<evidence type="ECO:0000256" key="7">
    <source>
        <dbReference type="ARBA" id="ARBA00023004"/>
    </source>
</evidence>
<dbReference type="AlphaFoldDB" id="A0A644TJB0"/>
<dbReference type="InterPro" id="IPR020578">
    <property type="entry name" value="Aminotrans_V_PyrdxlP_BS"/>
</dbReference>
<dbReference type="Gene3D" id="1.10.260.50">
    <property type="match status" value="1"/>
</dbReference>
<dbReference type="InterPro" id="IPR000192">
    <property type="entry name" value="Aminotrans_V_dom"/>
</dbReference>
<gene>
    <name evidence="10" type="primary">iscS_5</name>
    <name evidence="10" type="ORF">SDC9_12467</name>
</gene>
<evidence type="ECO:0000256" key="8">
    <source>
        <dbReference type="ARBA" id="ARBA00023014"/>
    </source>
</evidence>
<dbReference type="FunFam" id="3.40.640.10:FF:000084">
    <property type="entry name" value="IscS-like cysteine desulfurase"/>
    <property type="match status" value="1"/>
</dbReference>
<keyword evidence="7" id="KW-0408">Iron</keyword>
<dbReference type="Pfam" id="PF00266">
    <property type="entry name" value="Aminotran_5"/>
    <property type="match status" value="1"/>
</dbReference>
<dbReference type="SUPFAM" id="SSF53383">
    <property type="entry name" value="PLP-dependent transferases"/>
    <property type="match status" value="1"/>
</dbReference>
<organism evidence="10">
    <name type="scientific">bioreactor metagenome</name>
    <dbReference type="NCBI Taxonomy" id="1076179"/>
    <lineage>
        <taxon>unclassified sequences</taxon>
        <taxon>metagenomes</taxon>
        <taxon>ecological metagenomes</taxon>
    </lineage>
</organism>
<comment type="caution">
    <text evidence="10">The sequence shown here is derived from an EMBL/GenBank/DDBJ whole genome shotgun (WGS) entry which is preliminary data.</text>
</comment>
<comment type="similarity">
    <text evidence="2">Belongs to the class-V pyridoxal-phosphate-dependent aminotransferase family. NifS/IscS subfamily.</text>
</comment>
<evidence type="ECO:0000256" key="4">
    <source>
        <dbReference type="ARBA" id="ARBA00022679"/>
    </source>
</evidence>
<feature type="domain" description="Aminotransferase class V" evidence="9">
    <location>
        <begin position="2"/>
        <end position="362"/>
    </location>
</feature>
<evidence type="ECO:0000313" key="10">
    <source>
        <dbReference type="EMBL" id="MPL66779.1"/>
    </source>
</evidence>
<evidence type="ECO:0000256" key="3">
    <source>
        <dbReference type="ARBA" id="ARBA00012239"/>
    </source>
</evidence>
<keyword evidence="8" id="KW-0411">Iron-sulfur</keyword>
<sequence>MIYADNAATTKISDSVLEKMLPFLREQYGNASSQHSFGVKAKRAVEQARKQVAAAIGAHPSEIIFTSGGSEANSWILRSVGQICEDESKHIITSSIEHHSVLTACSALEKNGVEVTYLPADASGRVSATDVIMAIRPNTKLVTIMLANNEIGTIQPIAEIGRELRGKDILFHTDAVQAVGHIPVDVTTLGVDFLTASAHKFNGAKGTGILYKRSGLKMHPLVFGGEQEHGLRAGTENVAGIVSTGYAIEESVSVMSEEANRLSAMIKATVYDIKKNIPSMRINGDNGCRLPGIVNLGFDGVSGESLMHLLDLKGVCVSTSSACNSGKDDPSHVLLALGQTEQQAKSAIRISYGKNNALYEVHTVVAEVCNAYNKISWKQKI</sequence>
<dbReference type="PROSITE" id="PS00595">
    <property type="entry name" value="AA_TRANSFER_CLASS_5"/>
    <property type="match status" value="1"/>
</dbReference>
<keyword evidence="4 10" id="KW-0808">Transferase</keyword>
<accession>A0A644TJB0</accession>
<dbReference type="PIRSF" id="PIRSF005572">
    <property type="entry name" value="NifS"/>
    <property type="match status" value="1"/>
</dbReference>
<dbReference type="GO" id="GO:0046872">
    <property type="term" value="F:metal ion binding"/>
    <property type="evidence" value="ECO:0007669"/>
    <property type="project" value="UniProtKB-KW"/>
</dbReference>
<evidence type="ECO:0000256" key="1">
    <source>
        <dbReference type="ARBA" id="ARBA00001933"/>
    </source>
</evidence>
<protein>
    <recommendedName>
        <fullName evidence="3">cysteine desulfurase</fullName>
        <ecNumber evidence="3">2.8.1.7</ecNumber>
    </recommendedName>
</protein>
<dbReference type="GO" id="GO:0051536">
    <property type="term" value="F:iron-sulfur cluster binding"/>
    <property type="evidence" value="ECO:0007669"/>
    <property type="project" value="UniProtKB-KW"/>
</dbReference>
<dbReference type="NCBIfam" id="NF002806">
    <property type="entry name" value="PRK02948.1"/>
    <property type="match status" value="1"/>
</dbReference>
<dbReference type="EMBL" id="VSSQ01000034">
    <property type="protein sequence ID" value="MPL66779.1"/>
    <property type="molecule type" value="Genomic_DNA"/>
</dbReference>
<dbReference type="Gene3D" id="3.90.1150.10">
    <property type="entry name" value="Aspartate Aminotransferase, domain 1"/>
    <property type="match status" value="1"/>
</dbReference>
<dbReference type="InterPro" id="IPR016454">
    <property type="entry name" value="Cysteine_dSase"/>
</dbReference>
<dbReference type="PANTHER" id="PTHR11601">
    <property type="entry name" value="CYSTEINE DESULFURYLASE FAMILY MEMBER"/>
    <property type="match status" value="1"/>
</dbReference>
<dbReference type="GO" id="GO:0031071">
    <property type="term" value="F:cysteine desulfurase activity"/>
    <property type="evidence" value="ECO:0007669"/>
    <property type="project" value="UniProtKB-EC"/>
</dbReference>
<reference evidence="10" key="1">
    <citation type="submission" date="2019-08" db="EMBL/GenBank/DDBJ databases">
        <authorList>
            <person name="Kucharzyk K."/>
            <person name="Murdoch R.W."/>
            <person name="Higgins S."/>
            <person name="Loffler F."/>
        </authorList>
    </citation>
    <scope>NUCLEOTIDE SEQUENCE</scope>
</reference>
<name>A0A644TJB0_9ZZZZ</name>
<proteinExistence type="inferred from homology"/>
<keyword evidence="5" id="KW-0479">Metal-binding</keyword>
<keyword evidence="6" id="KW-0663">Pyridoxal phosphate</keyword>
<evidence type="ECO:0000256" key="5">
    <source>
        <dbReference type="ARBA" id="ARBA00022723"/>
    </source>
</evidence>
<dbReference type="InterPro" id="IPR015421">
    <property type="entry name" value="PyrdxlP-dep_Trfase_major"/>
</dbReference>
<evidence type="ECO:0000256" key="6">
    <source>
        <dbReference type="ARBA" id="ARBA00022898"/>
    </source>
</evidence>
<dbReference type="EC" id="2.8.1.7" evidence="3"/>
<dbReference type="Gene3D" id="3.40.640.10">
    <property type="entry name" value="Type I PLP-dependent aspartate aminotransferase-like (Major domain)"/>
    <property type="match status" value="1"/>
</dbReference>
<comment type="cofactor">
    <cofactor evidence="1">
        <name>pyridoxal 5'-phosphate</name>
        <dbReference type="ChEBI" id="CHEBI:597326"/>
    </cofactor>
</comment>
<dbReference type="PANTHER" id="PTHR11601:SF34">
    <property type="entry name" value="CYSTEINE DESULFURASE"/>
    <property type="match status" value="1"/>
</dbReference>
<dbReference type="InterPro" id="IPR015424">
    <property type="entry name" value="PyrdxlP-dep_Trfase"/>
</dbReference>
<evidence type="ECO:0000256" key="2">
    <source>
        <dbReference type="ARBA" id="ARBA00006490"/>
    </source>
</evidence>
<evidence type="ECO:0000259" key="9">
    <source>
        <dbReference type="Pfam" id="PF00266"/>
    </source>
</evidence>
<dbReference type="InterPro" id="IPR015422">
    <property type="entry name" value="PyrdxlP-dep_Trfase_small"/>
</dbReference>